<evidence type="ECO:0000313" key="1">
    <source>
        <dbReference type="EMBL" id="TFK96596.1"/>
    </source>
</evidence>
<protein>
    <submittedName>
        <fullName evidence="1">Uncharacterized protein</fullName>
    </submittedName>
</protein>
<proteinExistence type="predicted"/>
<dbReference type="OrthoDB" id="3365698at2759"/>
<dbReference type="Proteomes" id="UP000305067">
    <property type="component" value="Unassembled WGS sequence"/>
</dbReference>
<name>A0A5C3Q4Z1_9AGAR</name>
<evidence type="ECO:0000313" key="2">
    <source>
        <dbReference type="Proteomes" id="UP000305067"/>
    </source>
</evidence>
<gene>
    <name evidence="1" type="ORF">BDV98DRAFT_575967</name>
</gene>
<accession>A0A5C3Q4Z1</accession>
<reference evidence="1 2" key="1">
    <citation type="journal article" date="2019" name="Nat. Ecol. Evol.">
        <title>Megaphylogeny resolves global patterns of mushroom evolution.</title>
        <authorList>
            <person name="Varga T."/>
            <person name="Krizsan K."/>
            <person name="Foldi C."/>
            <person name="Dima B."/>
            <person name="Sanchez-Garcia M."/>
            <person name="Sanchez-Ramirez S."/>
            <person name="Szollosi G.J."/>
            <person name="Szarkandi J.G."/>
            <person name="Papp V."/>
            <person name="Albert L."/>
            <person name="Andreopoulos W."/>
            <person name="Angelini C."/>
            <person name="Antonin V."/>
            <person name="Barry K.W."/>
            <person name="Bougher N.L."/>
            <person name="Buchanan P."/>
            <person name="Buyck B."/>
            <person name="Bense V."/>
            <person name="Catcheside P."/>
            <person name="Chovatia M."/>
            <person name="Cooper J."/>
            <person name="Damon W."/>
            <person name="Desjardin D."/>
            <person name="Finy P."/>
            <person name="Geml J."/>
            <person name="Haridas S."/>
            <person name="Hughes K."/>
            <person name="Justo A."/>
            <person name="Karasinski D."/>
            <person name="Kautmanova I."/>
            <person name="Kiss B."/>
            <person name="Kocsube S."/>
            <person name="Kotiranta H."/>
            <person name="LaButti K.M."/>
            <person name="Lechner B.E."/>
            <person name="Liimatainen K."/>
            <person name="Lipzen A."/>
            <person name="Lukacs Z."/>
            <person name="Mihaltcheva S."/>
            <person name="Morgado L.N."/>
            <person name="Niskanen T."/>
            <person name="Noordeloos M.E."/>
            <person name="Ohm R.A."/>
            <person name="Ortiz-Santana B."/>
            <person name="Ovrebo C."/>
            <person name="Racz N."/>
            <person name="Riley R."/>
            <person name="Savchenko A."/>
            <person name="Shiryaev A."/>
            <person name="Soop K."/>
            <person name="Spirin V."/>
            <person name="Szebenyi C."/>
            <person name="Tomsovsky M."/>
            <person name="Tulloss R.E."/>
            <person name="Uehling J."/>
            <person name="Grigoriev I.V."/>
            <person name="Vagvolgyi C."/>
            <person name="Papp T."/>
            <person name="Martin F.M."/>
            <person name="Miettinen O."/>
            <person name="Hibbett D.S."/>
            <person name="Nagy L.G."/>
        </authorList>
    </citation>
    <scope>NUCLEOTIDE SEQUENCE [LARGE SCALE GENOMIC DNA]</scope>
    <source>
        <strain evidence="1 2">CBS 309.79</strain>
    </source>
</reference>
<dbReference type="EMBL" id="ML178858">
    <property type="protein sequence ID" value="TFK96596.1"/>
    <property type="molecule type" value="Genomic_DNA"/>
</dbReference>
<sequence length="527" mass="58904">MTSLAVADPVQPSTAHLFHEKLQTSSIEDPLREQCISSAQRLPDDILVLIFEESLSLTMHWQSGLWTSPWLLGTVCRRWREATISYPSLWSGITFFPNEFTGIPLQIQQERLETLLARAGDSQPLKICVSTRHLPSTKPMRLLFRTFLSHIHRSKVLTVFDGKLPNGIRSLSVFHPGDHNGQFPAFQHLEALEIRTAGDAWVQWPPLRNTPLLTNLKISKTLLFPFPAFCWANSRTISLTRCRCRASDLLEAIRLAANSLIDLTIHNPDPHLLPGVFTGRNRSPPSLPLDDDLLVIDLLALTTLSLGFEDKTAGEMRFIIAHLRTPRLTSLSLTTPSDECIPSFLAFARSSDLGACLRALTVNLPPSEGYEDFVEFLGELDSLATLIIVGDAQGRVRGLESGRSSFDRRVDALLRALRWPSAHGVQEASTSDPIHIHDNPFRICPTLSSLEFDDSTMSLQLLKDMVRSRRHLTHGPPGSLLRSATLKDVVFTEDDSESSWKWLRDMEKEGVITRSSLSGNVLTIFEG</sequence>
<organism evidence="1 2">
    <name type="scientific">Pterulicium gracile</name>
    <dbReference type="NCBI Taxonomy" id="1884261"/>
    <lineage>
        <taxon>Eukaryota</taxon>
        <taxon>Fungi</taxon>
        <taxon>Dikarya</taxon>
        <taxon>Basidiomycota</taxon>
        <taxon>Agaricomycotina</taxon>
        <taxon>Agaricomycetes</taxon>
        <taxon>Agaricomycetidae</taxon>
        <taxon>Agaricales</taxon>
        <taxon>Pleurotineae</taxon>
        <taxon>Pterulaceae</taxon>
        <taxon>Pterulicium</taxon>
    </lineage>
</organism>
<dbReference type="AlphaFoldDB" id="A0A5C3Q4Z1"/>
<keyword evidence="2" id="KW-1185">Reference proteome</keyword>